<dbReference type="Proteomes" id="UP000253410">
    <property type="component" value="Unassembled WGS sequence"/>
</dbReference>
<evidence type="ECO:0000313" key="2">
    <source>
        <dbReference type="Proteomes" id="UP000253410"/>
    </source>
</evidence>
<organism evidence="1 2">
    <name type="scientific">Chitinophaga flava</name>
    <dbReference type="NCBI Taxonomy" id="2259036"/>
    <lineage>
        <taxon>Bacteria</taxon>
        <taxon>Pseudomonadati</taxon>
        <taxon>Bacteroidota</taxon>
        <taxon>Chitinophagia</taxon>
        <taxon>Chitinophagales</taxon>
        <taxon>Chitinophagaceae</taxon>
        <taxon>Chitinophaga</taxon>
    </lineage>
</organism>
<evidence type="ECO:0000313" key="1">
    <source>
        <dbReference type="EMBL" id="RBL90760.1"/>
    </source>
</evidence>
<sequence length="56" mass="6729">MCLLLLQSSIADKEVPGRVFWQIPYFWLQNRWPDHLPEAECRCHRCLQLPVPFSFL</sequence>
<dbReference type="EMBL" id="QFFJ01000002">
    <property type="protein sequence ID" value="RBL90760.1"/>
    <property type="molecule type" value="Genomic_DNA"/>
</dbReference>
<name>A0A365XX16_9BACT</name>
<dbReference type="AlphaFoldDB" id="A0A365XX16"/>
<proteinExistence type="predicted"/>
<reference evidence="1 2" key="1">
    <citation type="submission" date="2018-05" db="EMBL/GenBank/DDBJ databases">
        <title>Chitinophaga sp. K3CV102501T nov., isolated from isolated from a monsoon evergreen broad-leaved forest soil.</title>
        <authorList>
            <person name="Lv Y."/>
        </authorList>
    </citation>
    <scope>NUCLEOTIDE SEQUENCE [LARGE SCALE GENOMIC DNA]</scope>
    <source>
        <strain evidence="1 2">GDMCC 1.1325</strain>
    </source>
</reference>
<protein>
    <submittedName>
        <fullName evidence="1">Uncharacterized protein</fullName>
    </submittedName>
</protein>
<comment type="caution">
    <text evidence="1">The sequence shown here is derived from an EMBL/GenBank/DDBJ whole genome shotgun (WGS) entry which is preliminary data.</text>
</comment>
<accession>A0A365XX16</accession>
<keyword evidence="2" id="KW-1185">Reference proteome</keyword>
<gene>
    <name evidence="1" type="ORF">DF182_30425</name>
</gene>